<evidence type="ECO:0000313" key="4">
    <source>
        <dbReference type="Proteomes" id="UP000277191"/>
    </source>
</evidence>
<keyword evidence="1" id="KW-0472">Membrane</keyword>
<feature type="transmembrane region" description="Helical" evidence="1">
    <location>
        <begin position="77"/>
        <end position="102"/>
    </location>
</feature>
<reference evidence="3 4" key="1">
    <citation type="submission" date="2018-12" db="EMBL/GenBank/DDBJ databases">
        <title>Cadmium resistance mechanism in endophytic bacteria Burkholderia cenocepacia YG-3.</title>
        <authorList>
            <person name="Zhang X."/>
            <person name="Wang X."/>
            <person name="Zhu Y."/>
        </authorList>
    </citation>
    <scope>NUCLEOTIDE SEQUENCE [LARGE SCALE GENOMIC DNA]</scope>
    <source>
        <strain evidence="3 4">YG-3</strain>
    </source>
</reference>
<sequence length="324" mass="34927">MKNRNAVIYAGAWGAIVAVIAVDLLWARRAGIRISHGWPTSALSRFAVPLICAAGLRWIASLERYRRLTHAARCSEFSVAILCLITIGILAQAVSMASYLGIGLNVPTIADVLVRFDEAIGFHWPGAYHWVAAHHGLHMILKYAYWSAFAQLFLVPFSLAVVRRQDDMAEFLAILFVSSIMLLAISIPFPAESAFLYYGITDPGTASTVRDFTLLRSAAMPAINPYDVQGLVSMPSFHTMMAIFFAYAVRHVGFVFPAAIALNAVMVASTITVGGHYLVDVLAGIVCGVAVISVVRSALRRLTGQRVDTDRVAAPDAGGSSASV</sequence>
<keyword evidence="1" id="KW-0812">Transmembrane</keyword>
<feature type="transmembrane region" description="Helical" evidence="1">
    <location>
        <begin position="169"/>
        <end position="189"/>
    </location>
</feature>
<evidence type="ECO:0000313" key="3">
    <source>
        <dbReference type="EMBL" id="AZQ51034.1"/>
    </source>
</evidence>
<feature type="transmembrane region" description="Helical" evidence="1">
    <location>
        <begin position="254"/>
        <end position="275"/>
    </location>
</feature>
<protein>
    <submittedName>
        <fullName evidence="3">Phosphatase PAP2 family protein</fullName>
    </submittedName>
</protein>
<dbReference type="Proteomes" id="UP000277191">
    <property type="component" value="Chromosome 1"/>
</dbReference>
<feature type="transmembrane region" description="Helical" evidence="1">
    <location>
        <begin position="7"/>
        <end position="26"/>
    </location>
</feature>
<feature type="transmembrane region" description="Helical" evidence="1">
    <location>
        <begin position="281"/>
        <end position="299"/>
    </location>
</feature>
<organism evidence="3 4">
    <name type="scientific">Burkholderia cenocepacia</name>
    <dbReference type="NCBI Taxonomy" id="95486"/>
    <lineage>
        <taxon>Bacteria</taxon>
        <taxon>Pseudomonadati</taxon>
        <taxon>Pseudomonadota</taxon>
        <taxon>Betaproteobacteria</taxon>
        <taxon>Burkholderiales</taxon>
        <taxon>Burkholderiaceae</taxon>
        <taxon>Burkholderia</taxon>
        <taxon>Burkholderia cepacia complex</taxon>
    </lineage>
</organism>
<dbReference type="CDD" id="cd01610">
    <property type="entry name" value="PAP2_like"/>
    <property type="match status" value="1"/>
</dbReference>
<dbReference type="AlphaFoldDB" id="A0A3S9N5S2"/>
<dbReference type="Gene3D" id="1.20.144.10">
    <property type="entry name" value="Phosphatidic acid phosphatase type 2/haloperoxidase"/>
    <property type="match status" value="1"/>
</dbReference>
<dbReference type="RefSeq" id="WP_126361245.1">
    <property type="nucleotide sequence ID" value="NZ_CP034545.1"/>
</dbReference>
<keyword evidence="1" id="KW-1133">Transmembrane helix</keyword>
<dbReference type="GO" id="GO:0016020">
    <property type="term" value="C:membrane"/>
    <property type="evidence" value="ECO:0007669"/>
    <property type="project" value="UniProtKB-SubCell"/>
</dbReference>
<feature type="transmembrane region" description="Helical" evidence="1">
    <location>
        <begin position="46"/>
        <end position="65"/>
    </location>
</feature>
<dbReference type="EMBL" id="CP034545">
    <property type="protein sequence ID" value="AZQ51034.1"/>
    <property type="molecule type" value="Genomic_DNA"/>
</dbReference>
<gene>
    <name evidence="3" type="ORF">D5R55_08495</name>
</gene>
<dbReference type="Pfam" id="PF14378">
    <property type="entry name" value="PAP2_3"/>
    <property type="match status" value="1"/>
</dbReference>
<evidence type="ECO:0000259" key="2">
    <source>
        <dbReference type="Pfam" id="PF14378"/>
    </source>
</evidence>
<evidence type="ECO:0000256" key="1">
    <source>
        <dbReference type="SAM" id="Phobius"/>
    </source>
</evidence>
<feature type="transmembrane region" description="Helical" evidence="1">
    <location>
        <begin position="228"/>
        <end position="247"/>
    </location>
</feature>
<feature type="domain" description="Inositolphosphotransferase Aur1/Ipt1" evidence="2">
    <location>
        <begin position="113"/>
        <end position="292"/>
    </location>
</feature>
<proteinExistence type="predicted"/>
<dbReference type="InterPro" id="IPR026841">
    <property type="entry name" value="Aur1/Ipt1"/>
</dbReference>
<feature type="transmembrane region" description="Helical" evidence="1">
    <location>
        <begin position="143"/>
        <end position="162"/>
    </location>
</feature>
<accession>A0A3S9N5S2</accession>
<name>A0A3S9N5S2_9BURK</name>